<gene>
    <name evidence="1" type="ORF">DPX16_7897</name>
</gene>
<name>A0A3N0Y8Y6_ANAGA</name>
<comment type="caution">
    <text evidence="1">The sequence shown here is derived from an EMBL/GenBank/DDBJ whole genome shotgun (WGS) entry which is preliminary data.</text>
</comment>
<evidence type="ECO:0000313" key="1">
    <source>
        <dbReference type="EMBL" id="ROL42220.1"/>
    </source>
</evidence>
<dbReference type="AlphaFoldDB" id="A0A3N0Y8Y6"/>
<organism evidence="1 2">
    <name type="scientific">Anabarilius grahami</name>
    <name type="common">Kanglang fish</name>
    <name type="synonym">Barilius grahami</name>
    <dbReference type="NCBI Taxonomy" id="495550"/>
    <lineage>
        <taxon>Eukaryota</taxon>
        <taxon>Metazoa</taxon>
        <taxon>Chordata</taxon>
        <taxon>Craniata</taxon>
        <taxon>Vertebrata</taxon>
        <taxon>Euteleostomi</taxon>
        <taxon>Actinopterygii</taxon>
        <taxon>Neopterygii</taxon>
        <taxon>Teleostei</taxon>
        <taxon>Ostariophysi</taxon>
        <taxon>Cypriniformes</taxon>
        <taxon>Xenocyprididae</taxon>
        <taxon>Xenocypridinae</taxon>
        <taxon>Xenocypridinae incertae sedis</taxon>
        <taxon>Anabarilius</taxon>
    </lineage>
</organism>
<protein>
    <submittedName>
        <fullName evidence="1">Uncharacterized protein</fullName>
    </submittedName>
</protein>
<accession>A0A3N0Y8Y6</accession>
<dbReference type="EMBL" id="RJVU01050164">
    <property type="protein sequence ID" value="ROL42220.1"/>
    <property type="molecule type" value="Genomic_DNA"/>
</dbReference>
<dbReference type="Proteomes" id="UP000281406">
    <property type="component" value="Unassembled WGS sequence"/>
</dbReference>
<reference evidence="1 2" key="1">
    <citation type="submission" date="2018-10" db="EMBL/GenBank/DDBJ databases">
        <title>Genome assembly for a Yunnan-Guizhou Plateau 3E fish, Anabarilius grahami (Regan), and its evolutionary and genetic applications.</title>
        <authorList>
            <person name="Jiang W."/>
        </authorList>
    </citation>
    <scope>NUCLEOTIDE SEQUENCE [LARGE SCALE GENOMIC DNA]</scope>
    <source>
        <strain evidence="1">AG-KIZ</strain>
        <tissue evidence="1">Muscle</tissue>
    </source>
</reference>
<sequence>MTEVNNAVEPSVTEEDVRLLIKRKEEIEEQIKAYYDMLQADSFALDARYGLESNDFSKAFNLNTTSALVYGTRYVSFLA</sequence>
<evidence type="ECO:0000313" key="2">
    <source>
        <dbReference type="Proteomes" id="UP000281406"/>
    </source>
</evidence>
<proteinExistence type="predicted"/>
<keyword evidence="2" id="KW-1185">Reference proteome</keyword>